<protein>
    <submittedName>
        <fullName evidence="2">Uncharacterized protein</fullName>
    </submittedName>
</protein>
<evidence type="ECO:0000313" key="2">
    <source>
        <dbReference type="EMBL" id="KAF6333318.1"/>
    </source>
</evidence>
<feature type="compositionally biased region" description="Low complexity" evidence="1">
    <location>
        <begin position="80"/>
        <end position="90"/>
    </location>
</feature>
<feature type="region of interest" description="Disordered" evidence="1">
    <location>
        <begin position="1"/>
        <end position="90"/>
    </location>
</feature>
<organism evidence="2 3">
    <name type="scientific">Rhinolophus ferrumequinum</name>
    <name type="common">Greater horseshoe bat</name>
    <dbReference type="NCBI Taxonomy" id="59479"/>
    <lineage>
        <taxon>Eukaryota</taxon>
        <taxon>Metazoa</taxon>
        <taxon>Chordata</taxon>
        <taxon>Craniata</taxon>
        <taxon>Vertebrata</taxon>
        <taxon>Euteleostomi</taxon>
        <taxon>Mammalia</taxon>
        <taxon>Eutheria</taxon>
        <taxon>Laurasiatheria</taxon>
        <taxon>Chiroptera</taxon>
        <taxon>Yinpterochiroptera</taxon>
        <taxon>Rhinolophoidea</taxon>
        <taxon>Rhinolophidae</taxon>
        <taxon>Rhinolophinae</taxon>
        <taxon>Rhinolophus</taxon>
    </lineage>
</organism>
<sequence>MAQLVGARPLNHKVAGSTPARDGGLRPLQLTTATGPGAELCPPQLRLKGQQLEAERHPPQLRLKGQQLDLEKSPGSTHCSPIKSYSPSPIKSFKNKNINCLLTASHNAHHGDAKKKTQPQLQGAPQSSGRSSSSRVSKCTI</sequence>
<accession>A0A7J7W7W6</accession>
<dbReference type="EMBL" id="JACAGC010000011">
    <property type="protein sequence ID" value="KAF6333318.1"/>
    <property type="molecule type" value="Genomic_DNA"/>
</dbReference>
<proteinExistence type="predicted"/>
<feature type="region of interest" description="Disordered" evidence="1">
    <location>
        <begin position="106"/>
        <end position="141"/>
    </location>
</feature>
<gene>
    <name evidence="2" type="ORF">mRhiFer1_008095</name>
</gene>
<dbReference type="AlphaFoldDB" id="A0A7J7W7W6"/>
<dbReference type="Proteomes" id="UP000585614">
    <property type="component" value="Unassembled WGS sequence"/>
</dbReference>
<name>A0A7J7W7W6_RHIFE</name>
<reference evidence="2 3" key="1">
    <citation type="journal article" date="2020" name="Nature">
        <title>Six reference-quality genomes reveal evolution of bat adaptations.</title>
        <authorList>
            <person name="Jebb D."/>
            <person name="Huang Z."/>
            <person name="Pippel M."/>
            <person name="Hughes G.M."/>
            <person name="Lavrichenko K."/>
            <person name="Devanna P."/>
            <person name="Winkler S."/>
            <person name="Jermiin L.S."/>
            <person name="Skirmuntt E.C."/>
            <person name="Katzourakis A."/>
            <person name="Burkitt-Gray L."/>
            <person name="Ray D.A."/>
            <person name="Sullivan K.A.M."/>
            <person name="Roscito J.G."/>
            <person name="Kirilenko B.M."/>
            <person name="Davalos L.M."/>
            <person name="Corthals A.P."/>
            <person name="Power M.L."/>
            <person name="Jones G."/>
            <person name="Ransome R.D."/>
            <person name="Dechmann D.K.N."/>
            <person name="Locatelli A.G."/>
            <person name="Puechmaille S.J."/>
            <person name="Fedrigo O."/>
            <person name="Jarvis E.D."/>
            <person name="Hiller M."/>
            <person name="Vernes S.C."/>
            <person name="Myers E.W."/>
            <person name="Teeling E.C."/>
        </authorList>
    </citation>
    <scope>NUCLEOTIDE SEQUENCE [LARGE SCALE GENOMIC DNA]</scope>
    <source>
        <strain evidence="2">MRhiFer1</strain>
        <tissue evidence="2">Lung</tissue>
    </source>
</reference>
<evidence type="ECO:0000313" key="3">
    <source>
        <dbReference type="Proteomes" id="UP000585614"/>
    </source>
</evidence>
<feature type="compositionally biased region" description="Low complexity" evidence="1">
    <location>
        <begin position="127"/>
        <end position="141"/>
    </location>
</feature>
<comment type="caution">
    <text evidence="2">The sequence shown here is derived from an EMBL/GenBank/DDBJ whole genome shotgun (WGS) entry which is preliminary data.</text>
</comment>
<evidence type="ECO:0000256" key="1">
    <source>
        <dbReference type="SAM" id="MobiDB-lite"/>
    </source>
</evidence>